<accession>A0A7X5XX61</accession>
<dbReference type="SUPFAM" id="SSF63829">
    <property type="entry name" value="Calcium-dependent phosphotriesterase"/>
    <property type="match status" value="1"/>
</dbReference>
<evidence type="ECO:0000313" key="2">
    <source>
        <dbReference type="EMBL" id="NJB91432.1"/>
    </source>
</evidence>
<dbReference type="Proteomes" id="UP000535078">
    <property type="component" value="Unassembled WGS sequence"/>
</dbReference>
<proteinExistence type="predicted"/>
<comment type="caution">
    <text evidence="2">The sequence shown here is derived from an EMBL/GenBank/DDBJ whole genome shotgun (WGS) entry which is preliminary data.</text>
</comment>
<protein>
    <submittedName>
        <fullName evidence="2">Gluconolactonase</fullName>
        <ecNumber evidence="2">3.1.1.17</ecNumber>
    </submittedName>
</protein>
<dbReference type="EC" id="3.1.1.17" evidence="2"/>
<dbReference type="AlphaFoldDB" id="A0A7X5XX61"/>
<keyword evidence="3" id="KW-1185">Reference proteome</keyword>
<dbReference type="EMBL" id="JAATIT010000006">
    <property type="protein sequence ID" value="NJB91432.1"/>
    <property type="molecule type" value="Genomic_DNA"/>
</dbReference>
<dbReference type="RefSeq" id="WP_167922791.1">
    <property type="nucleotide sequence ID" value="NZ_JAATIT010000006.1"/>
</dbReference>
<evidence type="ECO:0000313" key="3">
    <source>
        <dbReference type="Proteomes" id="UP000535078"/>
    </source>
</evidence>
<dbReference type="InterPro" id="IPR051262">
    <property type="entry name" value="SMP-30/CGR1_Lactonase"/>
</dbReference>
<dbReference type="InterPro" id="IPR013658">
    <property type="entry name" value="SGL"/>
</dbReference>
<name>A0A7X5XX61_9SPHN</name>
<gene>
    <name evidence="2" type="ORF">GGR90_003643</name>
</gene>
<feature type="domain" description="SMP-30/Gluconolactonase/LRE-like region" evidence="1">
    <location>
        <begin position="16"/>
        <end position="286"/>
    </location>
</feature>
<keyword evidence="2" id="KW-0378">Hydrolase</keyword>
<evidence type="ECO:0000259" key="1">
    <source>
        <dbReference type="Pfam" id="PF08450"/>
    </source>
</evidence>
<sequence length="309" mass="32269">MSDYGALQVVATGLRFPEGPVPMADGSALLVEIARGTLTRVTPDGSLSVVADLGGGPNGLAIGPDGAAYVCNNGGFEWIEAGALLFPGHAANTEPCGSIQRVDLATGAVTILYDSFEGERLKGPNDIVFDANGGFWFTDHGQVRATGRDHGAIYYAAADGSRISRQRADMMGPNGIGLSPDGGTLYVSETMTARVWAMEIVAPGTLAPPPPWAPGRFVGTPPAFRLLDSMAIEESGHICVGTMVEGGITIFDPDGSGSEFVPLPDVGITNIAFGGADRCDAYITASTTGTLYRVRWPRSGLKLHNRQLN</sequence>
<reference evidence="2 3" key="1">
    <citation type="submission" date="2020-03" db="EMBL/GenBank/DDBJ databases">
        <title>Genomic Encyclopedia of Type Strains, Phase IV (KMG-IV): sequencing the most valuable type-strain genomes for metagenomic binning, comparative biology and taxonomic classification.</title>
        <authorList>
            <person name="Goeker M."/>
        </authorList>
    </citation>
    <scope>NUCLEOTIDE SEQUENCE [LARGE SCALE GENOMIC DNA]</scope>
    <source>
        <strain evidence="2 3">DSM 25229</strain>
    </source>
</reference>
<dbReference type="Pfam" id="PF08450">
    <property type="entry name" value="SGL"/>
    <property type="match status" value="1"/>
</dbReference>
<dbReference type="PANTHER" id="PTHR47572:SF5">
    <property type="entry name" value="BLR2277 PROTEIN"/>
    <property type="match status" value="1"/>
</dbReference>
<dbReference type="PANTHER" id="PTHR47572">
    <property type="entry name" value="LIPOPROTEIN-RELATED"/>
    <property type="match status" value="1"/>
</dbReference>
<dbReference type="Gene3D" id="2.120.10.30">
    <property type="entry name" value="TolB, C-terminal domain"/>
    <property type="match status" value="1"/>
</dbReference>
<dbReference type="GO" id="GO:0004341">
    <property type="term" value="F:gluconolactonase activity"/>
    <property type="evidence" value="ECO:0007669"/>
    <property type="project" value="UniProtKB-EC"/>
</dbReference>
<dbReference type="InterPro" id="IPR011042">
    <property type="entry name" value="6-blade_b-propeller_TolB-like"/>
</dbReference>
<organism evidence="2 3">
    <name type="scientific">Sphingopyxis italica</name>
    <dbReference type="NCBI Taxonomy" id="1129133"/>
    <lineage>
        <taxon>Bacteria</taxon>
        <taxon>Pseudomonadati</taxon>
        <taxon>Pseudomonadota</taxon>
        <taxon>Alphaproteobacteria</taxon>
        <taxon>Sphingomonadales</taxon>
        <taxon>Sphingomonadaceae</taxon>
        <taxon>Sphingopyxis</taxon>
    </lineage>
</organism>